<dbReference type="Gene3D" id="1.25.40.10">
    <property type="entry name" value="Tetratricopeptide repeat domain"/>
    <property type="match status" value="2"/>
</dbReference>
<evidence type="ECO:0000256" key="5">
    <source>
        <dbReference type="SAM" id="MobiDB-lite"/>
    </source>
</evidence>
<feature type="region of interest" description="Disordered" evidence="5">
    <location>
        <begin position="108"/>
        <end position="127"/>
    </location>
</feature>
<accession>A0ABT6FLK7</accession>
<comment type="caution">
    <text evidence="7">The sequence shown here is derived from an EMBL/GenBank/DDBJ whole genome shotgun (WGS) entry which is preliminary data.</text>
</comment>
<feature type="region of interest" description="Disordered" evidence="5">
    <location>
        <begin position="300"/>
        <end position="346"/>
    </location>
</feature>
<dbReference type="PROSITE" id="PS00108">
    <property type="entry name" value="PROTEIN_KINASE_ST"/>
    <property type="match status" value="1"/>
</dbReference>
<dbReference type="SUPFAM" id="SSF48452">
    <property type="entry name" value="TPR-like"/>
    <property type="match status" value="1"/>
</dbReference>
<dbReference type="PANTHER" id="PTHR43289">
    <property type="entry name" value="MITOGEN-ACTIVATED PROTEIN KINASE KINASE KINASE 20-RELATED"/>
    <property type="match status" value="1"/>
</dbReference>
<reference evidence="7 8" key="1">
    <citation type="submission" date="2023-03" db="EMBL/GenBank/DDBJ databases">
        <title>Paludisphaera mucosa sp. nov. a novel planctomycete from northern fen.</title>
        <authorList>
            <person name="Ivanova A."/>
        </authorList>
    </citation>
    <scope>NUCLEOTIDE SEQUENCE [LARGE SCALE GENOMIC DNA]</scope>
    <source>
        <strain evidence="7 8">Pla2</strain>
    </source>
</reference>
<dbReference type="InterPro" id="IPR019734">
    <property type="entry name" value="TPR_rpt"/>
</dbReference>
<name>A0ABT6FLK7_9BACT</name>
<evidence type="ECO:0000256" key="2">
    <source>
        <dbReference type="ARBA" id="ARBA00022741"/>
    </source>
</evidence>
<dbReference type="PANTHER" id="PTHR43289:SF6">
    <property type="entry name" value="SERINE_THREONINE-PROTEIN KINASE NEKL-3"/>
    <property type="match status" value="1"/>
</dbReference>
<evidence type="ECO:0000259" key="6">
    <source>
        <dbReference type="PROSITE" id="PS50011"/>
    </source>
</evidence>
<evidence type="ECO:0000256" key="4">
    <source>
        <dbReference type="ARBA" id="ARBA00022840"/>
    </source>
</evidence>
<keyword evidence="2" id="KW-0547">Nucleotide-binding</keyword>
<dbReference type="GO" id="GO:0016301">
    <property type="term" value="F:kinase activity"/>
    <property type="evidence" value="ECO:0007669"/>
    <property type="project" value="UniProtKB-KW"/>
</dbReference>
<dbReference type="SUPFAM" id="SSF56112">
    <property type="entry name" value="Protein kinase-like (PK-like)"/>
    <property type="match status" value="1"/>
</dbReference>
<organism evidence="7 8">
    <name type="scientific">Paludisphaera mucosa</name>
    <dbReference type="NCBI Taxonomy" id="3030827"/>
    <lineage>
        <taxon>Bacteria</taxon>
        <taxon>Pseudomonadati</taxon>
        <taxon>Planctomycetota</taxon>
        <taxon>Planctomycetia</taxon>
        <taxon>Isosphaerales</taxon>
        <taxon>Isosphaeraceae</taxon>
        <taxon>Paludisphaera</taxon>
    </lineage>
</organism>
<sequence length="981" mass="107506">MPPRDDAPRDMLFGLLALQNGMVARDQLVAAFAVWTAGGDRPMADLLVEQGVLSPSRRSLLDALAGEHLAAHGGDPEESLAALDLNRSTRESLAAAGGAQVEATLARVGGGAEPDGDADRTSNYSVGSATSDGRRFRVLRPHARGGLGAVFVAMDSELNREVALKQILDRHADDQTSRARFLLEAEITGGLEHPGIVPVYGLGTYGDGRPYYAMRFIRGDSLKEAIGRFHADAASKDDPGRRSLELRQLLRRFLDVCNAIDYAHSRGVLHRDLKPGNVIIGRHGETLVVDWGLAKVQGRTDAVGSPDERPLAPSPASGSAETLPGSALGTPAYMSPEQARGDLEDLGPRSDVYSLGATLYCLLTGRPSVEDDDVGAALRAVQKGEFAPPRKLDPTIDRALEAVCLKAMALEPGDRYRSPRALAEDLERWMADEPVAGYREPFATRAGRWARRHRPLVAGAATLLLAAVVGLAAGTVLLGRANARTDAERRRADQLRLAAEANFQKARQAVDEYFTKVSESKLLNVPGLQPLRKELLESSRRYYQEFLDEHADDPSVRAEAAEAWYRVGFVTMDVESATEAMPCFERATQMYDRLSGEHPTVERYAYKLAMCLNDLGNQQAALGREADARRSHERSLEIRKQVVREHPDVPEYRKELGIGYGVWSERLYTAGSTSESLRSTEQELAIFEHLIRDYPDVADYRSRLAGALRSIGARQRDCGRSAEALAAFQRSLALSEGLARDHPDDVNHRWGVANSLHGIGWTHYRLTGRTEDARAAFRRALDLSEAIARDNPGLETARATVAFYENELARVLARLGEPDEALQHYRKALAYAEARRRKNDGGVWAERDLGYILYETGRIHLASGRVQEASQSLDRARRLFESIADSAALDPYNRACVRAICADLVAPGKTDLAPEERSRRANFTARAVASLREALAGGHQNPDMIASDIDFDAIKSDEDFEALLAELRAGRPEDRVVTPGP</sequence>
<dbReference type="Pfam" id="PF13374">
    <property type="entry name" value="TPR_10"/>
    <property type="match status" value="2"/>
</dbReference>
<dbReference type="Gene3D" id="1.10.510.10">
    <property type="entry name" value="Transferase(Phosphotransferase) domain 1"/>
    <property type="match status" value="1"/>
</dbReference>
<dbReference type="RefSeq" id="WP_277864750.1">
    <property type="nucleotide sequence ID" value="NZ_JARRAG010000006.1"/>
</dbReference>
<dbReference type="Proteomes" id="UP001216907">
    <property type="component" value="Unassembled WGS sequence"/>
</dbReference>
<keyword evidence="1" id="KW-0808">Transferase</keyword>
<feature type="domain" description="Protein kinase" evidence="6">
    <location>
        <begin position="136"/>
        <end position="430"/>
    </location>
</feature>
<evidence type="ECO:0000313" key="8">
    <source>
        <dbReference type="Proteomes" id="UP001216907"/>
    </source>
</evidence>
<gene>
    <name evidence="7" type="ORF">PZE19_32100</name>
</gene>
<keyword evidence="8" id="KW-1185">Reference proteome</keyword>
<dbReference type="Gene3D" id="3.30.200.20">
    <property type="entry name" value="Phosphorylase Kinase, domain 1"/>
    <property type="match status" value="1"/>
</dbReference>
<evidence type="ECO:0000256" key="1">
    <source>
        <dbReference type="ARBA" id="ARBA00022679"/>
    </source>
</evidence>
<dbReference type="Pfam" id="PF13424">
    <property type="entry name" value="TPR_12"/>
    <property type="match status" value="1"/>
</dbReference>
<dbReference type="PROSITE" id="PS50011">
    <property type="entry name" value="PROTEIN_KINASE_DOM"/>
    <property type="match status" value="1"/>
</dbReference>
<evidence type="ECO:0000313" key="7">
    <source>
        <dbReference type="EMBL" id="MDG3008432.1"/>
    </source>
</evidence>
<protein>
    <submittedName>
        <fullName evidence="7">Protein kinase</fullName>
    </submittedName>
</protein>
<keyword evidence="4" id="KW-0067">ATP-binding</keyword>
<dbReference type="EMBL" id="JARRAG010000006">
    <property type="protein sequence ID" value="MDG3008432.1"/>
    <property type="molecule type" value="Genomic_DNA"/>
</dbReference>
<keyword evidence="3 7" id="KW-0418">Kinase</keyword>
<dbReference type="SMART" id="SM00028">
    <property type="entry name" value="TPR"/>
    <property type="match status" value="6"/>
</dbReference>
<dbReference type="InterPro" id="IPR000719">
    <property type="entry name" value="Prot_kinase_dom"/>
</dbReference>
<dbReference type="SMART" id="SM00220">
    <property type="entry name" value="S_TKc"/>
    <property type="match status" value="1"/>
</dbReference>
<dbReference type="InterPro" id="IPR011990">
    <property type="entry name" value="TPR-like_helical_dom_sf"/>
</dbReference>
<evidence type="ECO:0000256" key="3">
    <source>
        <dbReference type="ARBA" id="ARBA00022777"/>
    </source>
</evidence>
<dbReference type="Pfam" id="PF00069">
    <property type="entry name" value="Pkinase"/>
    <property type="match status" value="1"/>
</dbReference>
<proteinExistence type="predicted"/>
<dbReference type="InterPro" id="IPR008271">
    <property type="entry name" value="Ser/Thr_kinase_AS"/>
</dbReference>
<dbReference type="InterPro" id="IPR011009">
    <property type="entry name" value="Kinase-like_dom_sf"/>
</dbReference>
<dbReference type="CDD" id="cd14014">
    <property type="entry name" value="STKc_PknB_like"/>
    <property type="match status" value="1"/>
</dbReference>